<dbReference type="RefSeq" id="WP_091758587.1">
    <property type="nucleotide sequence ID" value="NZ_FOHB01000004.1"/>
</dbReference>
<dbReference type="Proteomes" id="UP000199019">
    <property type="component" value="Unassembled WGS sequence"/>
</dbReference>
<name>A0A1H9VR65_9MICO</name>
<evidence type="ECO:0008006" key="3">
    <source>
        <dbReference type="Google" id="ProtNLM"/>
    </source>
</evidence>
<dbReference type="OrthoDB" id="4868274at2"/>
<sequence length="130" mass="14123">MNRLGAYVQAEMDWRGWTLTDLTKAAGLDESDLMPILTRDWLADWPSSQVIDAVARALHVPARELVLRAAEACGLSVDEEGPGASLVDTSNEELMRELRRRLALGASAGNYITTGSSAWLSLVAPREQVG</sequence>
<dbReference type="AlphaFoldDB" id="A0A1H9VR65"/>
<reference evidence="2" key="1">
    <citation type="submission" date="2016-10" db="EMBL/GenBank/DDBJ databases">
        <authorList>
            <person name="Varghese N."/>
            <person name="Submissions S."/>
        </authorList>
    </citation>
    <scope>NUCLEOTIDE SEQUENCE [LARGE SCALE GENOMIC DNA]</scope>
    <source>
        <strain evidence="2">CGMCC 1.6963</strain>
    </source>
</reference>
<protein>
    <recommendedName>
        <fullName evidence="3">HTH cro/C1-type domain-containing protein</fullName>
    </recommendedName>
</protein>
<accession>A0A1H9VR65</accession>
<gene>
    <name evidence="1" type="ORF">SAMN05216199_2506</name>
</gene>
<organism evidence="1 2">
    <name type="scientific">Pedococcus cremeus</name>
    <dbReference type="NCBI Taxonomy" id="587636"/>
    <lineage>
        <taxon>Bacteria</taxon>
        <taxon>Bacillati</taxon>
        <taxon>Actinomycetota</taxon>
        <taxon>Actinomycetes</taxon>
        <taxon>Micrococcales</taxon>
        <taxon>Intrasporangiaceae</taxon>
        <taxon>Pedococcus</taxon>
    </lineage>
</organism>
<dbReference type="EMBL" id="FOHB01000004">
    <property type="protein sequence ID" value="SES23984.1"/>
    <property type="molecule type" value="Genomic_DNA"/>
</dbReference>
<keyword evidence="2" id="KW-1185">Reference proteome</keyword>
<evidence type="ECO:0000313" key="2">
    <source>
        <dbReference type="Proteomes" id="UP000199019"/>
    </source>
</evidence>
<proteinExistence type="predicted"/>
<evidence type="ECO:0000313" key="1">
    <source>
        <dbReference type="EMBL" id="SES23984.1"/>
    </source>
</evidence>